<evidence type="ECO:0000256" key="2">
    <source>
        <dbReference type="SAM" id="Phobius"/>
    </source>
</evidence>
<keyword evidence="1" id="KW-0479">Metal-binding</keyword>
<dbReference type="SUPFAM" id="SSF55008">
    <property type="entry name" value="HMA, heavy metal-associated domain"/>
    <property type="match status" value="1"/>
</dbReference>
<keyword evidence="3" id="KW-0732">Signal</keyword>
<comment type="caution">
    <text evidence="5">The sequence shown here is derived from an EMBL/GenBank/DDBJ whole genome shotgun (WGS) entry which is preliminary data.</text>
</comment>
<keyword evidence="2" id="KW-0472">Membrane</keyword>
<reference evidence="5 6" key="1">
    <citation type="journal article" date="2021" name="Sci. Rep.">
        <title>The genome of the diatom Chaetoceros tenuissimus carries an ancient integrated fragment of an extant virus.</title>
        <authorList>
            <person name="Hongo Y."/>
            <person name="Kimura K."/>
            <person name="Takaki Y."/>
            <person name="Yoshida Y."/>
            <person name="Baba S."/>
            <person name="Kobayashi G."/>
            <person name="Nagasaki K."/>
            <person name="Hano T."/>
            <person name="Tomaru Y."/>
        </authorList>
    </citation>
    <scope>NUCLEOTIDE SEQUENCE [LARGE SCALE GENOMIC DNA]</scope>
    <source>
        <strain evidence="5 6">NIES-3715</strain>
    </source>
</reference>
<gene>
    <name evidence="5" type="ORF">CTEN210_12282</name>
</gene>
<name>A0AAD3D2Y3_9STRA</name>
<organism evidence="5 6">
    <name type="scientific">Chaetoceros tenuissimus</name>
    <dbReference type="NCBI Taxonomy" id="426638"/>
    <lineage>
        <taxon>Eukaryota</taxon>
        <taxon>Sar</taxon>
        <taxon>Stramenopiles</taxon>
        <taxon>Ochrophyta</taxon>
        <taxon>Bacillariophyta</taxon>
        <taxon>Coscinodiscophyceae</taxon>
        <taxon>Chaetocerotophycidae</taxon>
        <taxon>Chaetocerotales</taxon>
        <taxon>Chaetocerotaceae</taxon>
        <taxon>Chaetoceros</taxon>
    </lineage>
</organism>
<accession>A0AAD3D2Y3</accession>
<evidence type="ECO:0000256" key="3">
    <source>
        <dbReference type="SAM" id="SignalP"/>
    </source>
</evidence>
<sequence>MKTANQFACWSILGLLSSACCAIQIILNAFSMGCASFNTVLGPLRPMFVALTVMAQGASWFTAFQNGLFHKTFRNDFQDDNTRKSLQMVVAGSIVSLTMTIMPEILAWNSIKRQSVSKVENRDGNVIDLKFRIESMGCASCVSTVSKVLEACDGILKHSVSFEKGVVYVTYNREKADVDKAWTEIQEKLTDAGFPPNKIEG</sequence>
<dbReference type="InterPro" id="IPR017969">
    <property type="entry name" value="Heavy-metal-associated_CS"/>
</dbReference>
<feature type="chain" id="PRO_5042108377" evidence="3">
    <location>
        <begin position="23"/>
        <end position="201"/>
    </location>
</feature>
<protein>
    <submittedName>
        <fullName evidence="5">Copper-transporting ATPase-like protein</fullName>
    </submittedName>
</protein>
<evidence type="ECO:0000313" key="6">
    <source>
        <dbReference type="Proteomes" id="UP001054902"/>
    </source>
</evidence>
<dbReference type="PROSITE" id="PS50846">
    <property type="entry name" value="HMA_2"/>
    <property type="match status" value="1"/>
</dbReference>
<dbReference type="CDD" id="cd00371">
    <property type="entry name" value="HMA"/>
    <property type="match status" value="1"/>
</dbReference>
<feature type="domain" description="HMA" evidence="4">
    <location>
        <begin position="127"/>
        <end position="197"/>
    </location>
</feature>
<keyword evidence="6" id="KW-1185">Reference proteome</keyword>
<dbReference type="PROSITE" id="PS51257">
    <property type="entry name" value="PROKAR_LIPOPROTEIN"/>
    <property type="match status" value="1"/>
</dbReference>
<keyword evidence="2" id="KW-1133">Transmembrane helix</keyword>
<evidence type="ECO:0000259" key="4">
    <source>
        <dbReference type="PROSITE" id="PS50846"/>
    </source>
</evidence>
<dbReference type="Pfam" id="PF00403">
    <property type="entry name" value="HMA"/>
    <property type="match status" value="1"/>
</dbReference>
<evidence type="ECO:0000313" key="5">
    <source>
        <dbReference type="EMBL" id="GFH55806.1"/>
    </source>
</evidence>
<dbReference type="EMBL" id="BLLK01000051">
    <property type="protein sequence ID" value="GFH55806.1"/>
    <property type="molecule type" value="Genomic_DNA"/>
</dbReference>
<evidence type="ECO:0000256" key="1">
    <source>
        <dbReference type="ARBA" id="ARBA00022723"/>
    </source>
</evidence>
<feature type="signal peptide" evidence="3">
    <location>
        <begin position="1"/>
        <end position="22"/>
    </location>
</feature>
<feature type="transmembrane region" description="Helical" evidence="2">
    <location>
        <begin position="46"/>
        <end position="64"/>
    </location>
</feature>
<feature type="transmembrane region" description="Helical" evidence="2">
    <location>
        <begin position="85"/>
        <end position="108"/>
    </location>
</feature>
<dbReference type="Proteomes" id="UP001054902">
    <property type="component" value="Unassembled WGS sequence"/>
</dbReference>
<dbReference type="GO" id="GO:0046872">
    <property type="term" value="F:metal ion binding"/>
    <property type="evidence" value="ECO:0007669"/>
    <property type="project" value="UniProtKB-KW"/>
</dbReference>
<proteinExistence type="predicted"/>
<dbReference type="PROSITE" id="PS01047">
    <property type="entry name" value="HMA_1"/>
    <property type="match status" value="1"/>
</dbReference>
<dbReference type="InterPro" id="IPR006121">
    <property type="entry name" value="HMA_dom"/>
</dbReference>
<dbReference type="InterPro" id="IPR036163">
    <property type="entry name" value="HMA_dom_sf"/>
</dbReference>
<keyword evidence="2" id="KW-0812">Transmembrane</keyword>
<dbReference type="AlphaFoldDB" id="A0AAD3D2Y3"/>
<dbReference type="Gene3D" id="3.30.70.100">
    <property type="match status" value="1"/>
</dbReference>